<reference evidence="2" key="1">
    <citation type="submission" date="2017-01" db="EMBL/GenBank/DDBJ databases">
        <title>Genome Analysis of Deinococcus marmoris KOPRI26562.</title>
        <authorList>
            <person name="Kim J.H."/>
            <person name="Oh H.-M."/>
        </authorList>
    </citation>
    <scope>NUCLEOTIDE SEQUENCE [LARGE SCALE GENOMIC DNA]</scope>
    <source>
        <strain evidence="2">PAMC 26633</strain>
    </source>
</reference>
<proteinExistence type="predicted"/>
<dbReference type="AlphaFoldDB" id="A0A226WN60"/>
<protein>
    <submittedName>
        <fullName evidence="1">Uncharacterized protein</fullName>
    </submittedName>
</protein>
<organism evidence="1 2">
    <name type="scientific">Caballeronia sordidicola</name>
    <name type="common">Burkholderia sordidicola</name>
    <dbReference type="NCBI Taxonomy" id="196367"/>
    <lineage>
        <taxon>Bacteria</taxon>
        <taxon>Pseudomonadati</taxon>
        <taxon>Pseudomonadota</taxon>
        <taxon>Betaproteobacteria</taxon>
        <taxon>Burkholderiales</taxon>
        <taxon>Burkholderiaceae</taxon>
        <taxon>Caballeronia</taxon>
    </lineage>
</organism>
<sequence>MALTALCLELPAVAHAAFKVIYAIPVAMDARGRNLTIIR</sequence>
<evidence type="ECO:0000313" key="2">
    <source>
        <dbReference type="Proteomes" id="UP000214720"/>
    </source>
</evidence>
<evidence type="ECO:0000313" key="1">
    <source>
        <dbReference type="EMBL" id="OXC72644.1"/>
    </source>
</evidence>
<gene>
    <name evidence="1" type="ORF">BSU04_40905</name>
</gene>
<comment type="caution">
    <text evidence="1">The sequence shown here is derived from an EMBL/GenBank/DDBJ whole genome shotgun (WGS) entry which is preliminary data.</text>
</comment>
<dbReference type="Proteomes" id="UP000214720">
    <property type="component" value="Unassembled WGS sequence"/>
</dbReference>
<name>A0A226WN60_CABSO</name>
<accession>A0A226WN60</accession>
<dbReference type="EMBL" id="MTHB01000272">
    <property type="protein sequence ID" value="OXC72644.1"/>
    <property type="molecule type" value="Genomic_DNA"/>
</dbReference>